<proteinExistence type="predicted"/>
<comment type="caution">
    <text evidence="1">The sequence shown here is derived from an EMBL/GenBank/DDBJ whole genome shotgun (WGS) entry which is preliminary data.</text>
</comment>
<dbReference type="EMBL" id="JRFA01000006">
    <property type="protein sequence ID" value="KGN75437.1"/>
    <property type="molecule type" value="Genomic_DNA"/>
</dbReference>
<dbReference type="Proteomes" id="UP000030103">
    <property type="component" value="Unassembled WGS sequence"/>
</dbReference>
<protein>
    <submittedName>
        <fullName evidence="1">Uncharacterized protein</fullName>
    </submittedName>
</protein>
<evidence type="ECO:0000313" key="2">
    <source>
        <dbReference type="Proteomes" id="UP000030103"/>
    </source>
</evidence>
<reference evidence="1 2" key="1">
    <citation type="submission" date="2014-09" db="EMBL/GenBank/DDBJ databases">
        <title>Draft Genome Sequence of Porphyromonas macacae COT-192_OH2859.</title>
        <authorList>
            <person name="Wallis C."/>
            <person name="Deusch O."/>
            <person name="O'Flynn C."/>
            <person name="Davis I."/>
            <person name="Horsfall A."/>
            <person name="Kirkwood N."/>
            <person name="Harris S."/>
            <person name="Eisen J.A."/>
            <person name="Coil D.A."/>
            <person name="Darling A.E."/>
            <person name="Jospin G."/>
            <person name="Alexiev A."/>
        </authorList>
    </citation>
    <scope>NUCLEOTIDE SEQUENCE [LARGE SCALE GENOMIC DNA]</scope>
    <source>
        <strain evidence="2">COT-192 OH2859</strain>
    </source>
</reference>
<sequence length="67" mass="7291">MKVEKILQEGEKINERQMIDLCGGTDAMTNNNDAVVTCNCQGTGDNANKGLWCSCKDDKNEGVTIQP</sequence>
<dbReference type="RefSeq" id="WP_036872893.1">
    <property type="nucleotide sequence ID" value="NZ_JASBZX010000018.1"/>
</dbReference>
<gene>
    <name evidence="1" type="ORF">HQ47_01770</name>
</gene>
<name>A0A0A2ECW3_9PORP</name>
<dbReference type="STRING" id="28115.HQ47_01770"/>
<keyword evidence="2" id="KW-1185">Reference proteome</keyword>
<dbReference type="OrthoDB" id="1073761at2"/>
<accession>A0A0A2ECW3</accession>
<dbReference type="AlphaFoldDB" id="A0A0A2ECW3"/>
<evidence type="ECO:0000313" key="1">
    <source>
        <dbReference type="EMBL" id="KGN75437.1"/>
    </source>
</evidence>
<organism evidence="1 2">
    <name type="scientific">Porphyromonas macacae</name>
    <dbReference type="NCBI Taxonomy" id="28115"/>
    <lineage>
        <taxon>Bacteria</taxon>
        <taxon>Pseudomonadati</taxon>
        <taxon>Bacteroidota</taxon>
        <taxon>Bacteroidia</taxon>
        <taxon>Bacteroidales</taxon>
        <taxon>Porphyromonadaceae</taxon>
        <taxon>Porphyromonas</taxon>
    </lineage>
</organism>